<comment type="caution">
    <text evidence="2">The sequence shown here is derived from an EMBL/GenBank/DDBJ whole genome shotgun (WGS) entry which is preliminary data.</text>
</comment>
<dbReference type="PROSITE" id="PS50011">
    <property type="entry name" value="PROTEIN_KINASE_DOM"/>
    <property type="match status" value="1"/>
</dbReference>
<feature type="domain" description="Protein kinase" evidence="1">
    <location>
        <begin position="105"/>
        <end position="413"/>
    </location>
</feature>
<dbReference type="InterPro" id="IPR000719">
    <property type="entry name" value="Prot_kinase_dom"/>
</dbReference>
<keyword evidence="3" id="KW-1185">Reference proteome</keyword>
<proteinExistence type="predicted"/>
<dbReference type="EMBL" id="JASBNA010000048">
    <property type="protein sequence ID" value="KAK7680534.1"/>
    <property type="molecule type" value="Genomic_DNA"/>
</dbReference>
<name>A0AAW0FLX4_9APHY</name>
<dbReference type="Proteomes" id="UP001385951">
    <property type="component" value="Unassembled WGS sequence"/>
</dbReference>
<dbReference type="GO" id="GO:0005737">
    <property type="term" value="C:cytoplasm"/>
    <property type="evidence" value="ECO:0007669"/>
    <property type="project" value="TreeGrafter"/>
</dbReference>
<dbReference type="GO" id="GO:0007165">
    <property type="term" value="P:signal transduction"/>
    <property type="evidence" value="ECO:0007669"/>
    <property type="project" value="TreeGrafter"/>
</dbReference>
<evidence type="ECO:0000259" key="1">
    <source>
        <dbReference type="PROSITE" id="PS50011"/>
    </source>
</evidence>
<dbReference type="AlphaFoldDB" id="A0AAW0FLX4"/>
<dbReference type="InterPro" id="IPR050167">
    <property type="entry name" value="Ser_Thr_protein_kinase"/>
</dbReference>
<dbReference type="InterPro" id="IPR011009">
    <property type="entry name" value="Kinase-like_dom_sf"/>
</dbReference>
<sequence length="420" mass="48203">MHRHCTAPASTGSLPQDSHILRLIRVSLKYPDRCVALVTLRGGDAQRAMDLIYKLLRYPEYWREEIPDISIGYRDFTLPRLFFELGKQASKQPADFICQGVQREPVRDFDYAPGGFADVFRGKLIEKDGKLKKGDIVKKYVALKKPRHTLSMTKDERALQAESTKHECLMWSPLSHPNIVKFLGVTESNKTLNDVPCMISPWRHELLKQIKTMRHQGTYPTTYELDHWLLDIAAGLAYLHSRHIVHANLQTSNILVSTEEDCVAQIADFALSFFADSDIMLLPDFKAIDKTPSPWHAPELHIATISELPTRRTFATDTFAFGCVCIELYTSHHPFYGQRDDQAAANVLRGVIPLQPSTPRGEKMDDALWQIIALAWLTILRIAQRWPKFIEGYRLCYPRVRTNILNSFNPPRIFHWIPIN</sequence>
<evidence type="ECO:0000313" key="3">
    <source>
        <dbReference type="Proteomes" id="UP001385951"/>
    </source>
</evidence>
<dbReference type="Gene3D" id="1.10.510.10">
    <property type="entry name" value="Transferase(Phosphotransferase) domain 1"/>
    <property type="match status" value="1"/>
</dbReference>
<gene>
    <name evidence="2" type="ORF">QCA50_016315</name>
</gene>
<dbReference type="GO" id="GO:0004672">
    <property type="term" value="F:protein kinase activity"/>
    <property type="evidence" value="ECO:0007669"/>
    <property type="project" value="InterPro"/>
</dbReference>
<dbReference type="Gene3D" id="3.30.200.20">
    <property type="entry name" value="Phosphorylase Kinase, domain 1"/>
    <property type="match status" value="1"/>
</dbReference>
<accession>A0AAW0FLX4</accession>
<dbReference type="InterPro" id="IPR001245">
    <property type="entry name" value="Ser-Thr/Tyr_kinase_cat_dom"/>
</dbReference>
<dbReference type="Pfam" id="PF07714">
    <property type="entry name" value="PK_Tyr_Ser-Thr"/>
    <property type="match status" value="1"/>
</dbReference>
<reference evidence="2 3" key="1">
    <citation type="submission" date="2022-09" db="EMBL/GenBank/DDBJ databases">
        <authorList>
            <person name="Palmer J.M."/>
        </authorList>
    </citation>
    <scope>NUCLEOTIDE SEQUENCE [LARGE SCALE GENOMIC DNA]</scope>
    <source>
        <strain evidence="2 3">DSM 7382</strain>
    </source>
</reference>
<dbReference type="SUPFAM" id="SSF56112">
    <property type="entry name" value="Protein kinase-like (PK-like)"/>
    <property type="match status" value="1"/>
</dbReference>
<protein>
    <recommendedName>
        <fullName evidence="1">Protein kinase domain-containing protein</fullName>
    </recommendedName>
</protein>
<evidence type="ECO:0000313" key="2">
    <source>
        <dbReference type="EMBL" id="KAK7680534.1"/>
    </source>
</evidence>
<dbReference type="GO" id="GO:0005524">
    <property type="term" value="F:ATP binding"/>
    <property type="evidence" value="ECO:0007669"/>
    <property type="project" value="InterPro"/>
</dbReference>
<organism evidence="2 3">
    <name type="scientific">Cerrena zonata</name>
    <dbReference type="NCBI Taxonomy" id="2478898"/>
    <lineage>
        <taxon>Eukaryota</taxon>
        <taxon>Fungi</taxon>
        <taxon>Dikarya</taxon>
        <taxon>Basidiomycota</taxon>
        <taxon>Agaricomycotina</taxon>
        <taxon>Agaricomycetes</taxon>
        <taxon>Polyporales</taxon>
        <taxon>Cerrenaceae</taxon>
        <taxon>Cerrena</taxon>
    </lineage>
</organism>
<dbReference type="PANTHER" id="PTHR23257">
    <property type="entry name" value="SERINE-THREONINE PROTEIN KINASE"/>
    <property type="match status" value="1"/>
</dbReference>